<name>A0A914XDZ4_9BILA</name>
<evidence type="ECO:0000313" key="4">
    <source>
        <dbReference type="WBParaSite" id="PSAMB.scaffold7228size7998.g29787.t1"/>
    </source>
</evidence>
<sequence length="121" mass="13390">MLRRYTPFGLETLNLSAKVTTIGSSNCDLTIESDSLEPQHAVIEYNPVSRSFWMKDLGTSSGTIVNGQPLYGTMELKQGDQIKFGYGPEYIFEVAAQPLRDTSASRRTLPPTASRLPSMNE</sequence>
<reference evidence="4" key="1">
    <citation type="submission" date="2022-11" db="UniProtKB">
        <authorList>
            <consortium name="WormBaseParasite"/>
        </authorList>
    </citation>
    <scope>IDENTIFICATION</scope>
</reference>
<dbReference type="Pfam" id="PF00498">
    <property type="entry name" value="FHA"/>
    <property type="match status" value="1"/>
</dbReference>
<dbReference type="InterPro" id="IPR000253">
    <property type="entry name" value="FHA_dom"/>
</dbReference>
<dbReference type="SMART" id="SM00240">
    <property type="entry name" value="FHA"/>
    <property type="match status" value="1"/>
</dbReference>
<dbReference type="SUPFAM" id="SSF49879">
    <property type="entry name" value="SMAD/FHA domain"/>
    <property type="match status" value="1"/>
</dbReference>
<keyword evidence="3" id="KW-1185">Reference proteome</keyword>
<evidence type="ECO:0000313" key="3">
    <source>
        <dbReference type="Proteomes" id="UP000887566"/>
    </source>
</evidence>
<dbReference type="PROSITE" id="PS50006">
    <property type="entry name" value="FHA_DOMAIN"/>
    <property type="match status" value="1"/>
</dbReference>
<organism evidence="3 4">
    <name type="scientific">Plectus sambesii</name>
    <dbReference type="NCBI Taxonomy" id="2011161"/>
    <lineage>
        <taxon>Eukaryota</taxon>
        <taxon>Metazoa</taxon>
        <taxon>Ecdysozoa</taxon>
        <taxon>Nematoda</taxon>
        <taxon>Chromadorea</taxon>
        <taxon>Plectida</taxon>
        <taxon>Plectina</taxon>
        <taxon>Plectoidea</taxon>
        <taxon>Plectidae</taxon>
        <taxon>Plectus</taxon>
    </lineage>
</organism>
<dbReference type="Proteomes" id="UP000887566">
    <property type="component" value="Unplaced"/>
</dbReference>
<accession>A0A914XDZ4</accession>
<proteinExistence type="predicted"/>
<dbReference type="Gene3D" id="2.60.200.20">
    <property type="match status" value="1"/>
</dbReference>
<evidence type="ECO:0000259" key="2">
    <source>
        <dbReference type="PROSITE" id="PS50006"/>
    </source>
</evidence>
<dbReference type="WBParaSite" id="PSAMB.scaffold7228size7998.g29787.t1">
    <property type="protein sequence ID" value="PSAMB.scaffold7228size7998.g29787.t1"/>
    <property type="gene ID" value="PSAMB.scaffold7228size7998.g29787"/>
</dbReference>
<dbReference type="InterPro" id="IPR051176">
    <property type="entry name" value="Cent_Immune-Sig_Mod"/>
</dbReference>
<feature type="domain" description="FHA" evidence="2">
    <location>
        <begin position="24"/>
        <end position="70"/>
    </location>
</feature>
<dbReference type="InterPro" id="IPR008984">
    <property type="entry name" value="SMAD_FHA_dom_sf"/>
</dbReference>
<feature type="region of interest" description="Disordered" evidence="1">
    <location>
        <begin position="102"/>
        <end position="121"/>
    </location>
</feature>
<evidence type="ECO:0000256" key="1">
    <source>
        <dbReference type="SAM" id="MobiDB-lite"/>
    </source>
</evidence>
<protein>
    <submittedName>
        <fullName evidence="4">FHA domain-containing protein</fullName>
    </submittedName>
</protein>
<dbReference type="AlphaFoldDB" id="A0A914XDZ4"/>
<dbReference type="PANTHER" id="PTHR15715:SF47">
    <property type="entry name" value="FHA DOMAIN-CONTAINING PROTEIN"/>
    <property type="match status" value="1"/>
</dbReference>
<dbReference type="PANTHER" id="PTHR15715">
    <property type="entry name" value="CENTROSOMAL PROTEIN OF 170 KDA"/>
    <property type="match status" value="1"/>
</dbReference>